<sequence length="257" mass="30854">MKNKEFSKNNLPKFYYKSTLFKRYNKYGLWFGSVEEFNNITYCEKYLQKRICLSIKNSLLNNVHQIPYLNLLTNHNIIKFLDSKFLCYIDFHFLLSFYNNFFLFSFMKSKRKIEIFTDNYYQAYFKDNLEKDFLACLMKTINNFHFDSAGTVLIETNNSCKKDKSLNLRIKNVDILRLFDFIKFFESFKSKKSIGIHKTTNTAFKINLNRKVENNKLNKFKNLLILFDTVFFQNGNKLVVISLIRTDLIYFKDVKKA</sequence>
<dbReference type="AlphaFoldDB" id="A0A2H4ZQZ1"/>
<accession>A0A2H4ZQZ1</accession>
<evidence type="ECO:0000313" key="2">
    <source>
        <dbReference type="EMBL" id="AUG32966.1"/>
    </source>
</evidence>
<dbReference type="GeneID" id="35455219"/>
<reference evidence="2" key="1">
    <citation type="submission" date="2017-06" db="EMBL/GenBank/DDBJ databases">
        <authorList>
            <person name="Kim H.J."/>
            <person name="Triplett B.A."/>
        </authorList>
    </citation>
    <scope>NUCLEOTIDE SEQUENCE</scope>
</reference>
<feature type="transmembrane region" description="Helical" evidence="1">
    <location>
        <begin position="85"/>
        <end position="107"/>
    </location>
</feature>
<proteinExistence type="predicted"/>
<keyword evidence="1" id="KW-0812">Transmembrane</keyword>
<keyword evidence="1" id="KW-1133">Transmembrane helix</keyword>
<keyword evidence="1" id="KW-0472">Membrane</keyword>
<keyword evidence="2" id="KW-0496">Mitochondrion</keyword>
<dbReference type="EMBL" id="MF374731">
    <property type="protein sequence ID" value="AUG32966.1"/>
    <property type="molecule type" value="Genomic_DNA"/>
</dbReference>
<evidence type="ECO:0000256" key="1">
    <source>
        <dbReference type="SAM" id="Phobius"/>
    </source>
</evidence>
<gene>
    <name evidence="2" type="primary">orf252</name>
    <name evidence="2" type="ORF">PebiMp22</name>
</gene>
<name>A0A2H4ZQZ1_9PHAE</name>
<protein>
    <submittedName>
        <fullName evidence="2">Uncharacterized protein</fullName>
    </submittedName>
</protein>
<dbReference type="RefSeq" id="YP_009454553.1">
    <property type="nucleotide sequence ID" value="NC_036747.1"/>
</dbReference>
<geneLocation type="mitochondrion" evidence="2"/>
<reference evidence="2" key="2">
    <citation type="submission" date="2018-01" db="EMBL/GenBank/DDBJ databases">
        <title>Complete Sequences ofthe Mitochondrial DNA of the Petalonia binghamiae and Mitochondrial Genome Evolution in Scytosiphonaceae.</title>
        <authorList>
            <person name="Liu T."/>
        </authorList>
    </citation>
    <scope>NUCLEOTIDE SEQUENCE</scope>
</reference>
<organism evidence="2">
    <name type="scientific">Petalonia binghamiae</name>
    <dbReference type="NCBI Taxonomy" id="698476"/>
    <lineage>
        <taxon>Eukaryota</taxon>
        <taxon>Sar</taxon>
        <taxon>Stramenopiles</taxon>
        <taxon>Ochrophyta</taxon>
        <taxon>PX clade</taxon>
        <taxon>Phaeophyceae</taxon>
        <taxon>Ectocarpales</taxon>
        <taxon>Scytosiphonaceae</taxon>
        <taxon>Petalonia</taxon>
    </lineage>
</organism>